<comment type="caution">
    <text evidence="1">The sequence shown here is derived from an EMBL/GenBank/DDBJ whole genome shotgun (WGS) entry which is preliminary data.</text>
</comment>
<proteinExistence type="predicted"/>
<name>A0AA39Y474_9PEZI</name>
<organism evidence="1 2">
    <name type="scientific">Cercophora newfieldiana</name>
    <dbReference type="NCBI Taxonomy" id="92897"/>
    <lineage>
        <taxon>Eukaryota</taxon>
        <taxon>Fungi</taxon>
        <taxon>Dikarya</taxon>
        <taxon>Ascomycota</taxon>
        <taxon>Pezizomycotina</taxon>
        <taxon>Sordariomycetes</taxon>
        <taxon>Sordariomycetidae</taxon>
        <taxon>Sordariales</taxon>
        <taxon>Lasiosphaeriaceae</taxon>
        <taxon>Cercophora</taxon>
    </lineage>
</organism>
<accession>A0AA39Y474</accession>
<gene>
    <name evidence="1" type="ORF">B0T16DRAFT_327947</name>
</gene>
<protein>
    <submittedName>
        <fullName evidence="1">Uncharacterized protein</fullName>
    </submittedName>
</protein>
<evidence type="ECO:0000313" key="1">
    <source>
        <dbReference type="EMBL" id="KAK0645734.1"/>
    </source>
</evidence>
<evidence type="ECO:0000313" key="2">
    <source>
        <dbReference type="Proteomes" id="UP001174936"/>
    </source>
</evidence>
<dbReference type="Proteomes" id="UP001174936">
    <property type="component" value="Unassembled WGS sequence"/>
</dbReference>
<dbReference type="AlphaFoldDB" id="A0AA39Y474"/>
<dbReference type="EMBL" id="JAULSV010000004">
    <property type="protein sequence ID" value="KAK0645734.1"/>
    <property type="molecule type" value="Genomic_DNA"/>
</dbReference>
<reference evidence="1" key="1">
    <citation type="submission" date="2023-06" db="EMBL/GenBank/DDBJ databases">
        <title>Genome-scale phylogeny and comparative genomics of the fungal order Sordariales.</title>
        <authorList>
            <consortium name="Lawrence Berkeley National Laboratory"/>
            <person name="Hensen N."/>
            <person name="Bonometti L."/>
            <person name="Westerberg I."/>
            <person name="Brannstrom I.O."/>
            <person name="Guillou S."/>
            <person name="Cros-Aarteil S."/>
            <person name="Calhoun S."/>
            <person name="Haridas S."/>
            <person name="Kuo A."/>
            <person name="Mondo S."/>
            <person name="Pangilinan J."/>
            <person name="Riley R."/>
            <person name="Labutti K."/>
            <person name="Andreopoulos B."/>
            <person name="Lipzen A."/>
            <person name="Chen C."/>
            <person name="Yanf M."/>
            <person name="Daum C."/>
            <person name="Ng V."/>
            <person name="Clum A."/>
            <person name="Steindorff A."/>
            <person name="Ohm R."/>
            <person name="Martin F."/>
            <person name="Silar P."/>
            <person name="Natvig D."/>
            <person name="Lalanne C."/>
            <person name="Gautier V."/>
            <person name="Ament-Velasquez S.L."/>
            <person name="Kruys A."/>
            <person name="Hutchinson M.I."/>
            <person name="Powell A.J."/>
            <person name="Barry K."/>
            <person name="Miller A.N."/>
            <person name="Grigoriev I.V."/>
            <person name="Debuchy R."/>
            <person name="Gladieux P."/>
            <person name="Thoren M.H."/>
            <person name="Johannesson H."/>
        </authorList>
    </citation>
    <scope>NUCLEOTIDE SEQUENCE</scope>
    <source>
        <strain evidence="1">SMH2532-1</strain>
    </source>
</reference>
<keyword evidence="2" id="KW-1185">Reference proteome</keyword>
<sequence length="109" mass="12094">MNNLPPSRPFSTSARVHPSFLPYMSNATRSKPSLKWIPPLAGLVAVGYGVSALREVQIEKHLAQAKAAEQAELAQRRKNMALADAYGDRSNLEELERAMRVYEAQQGNE</sequence>